<keyword evidence="2" id="KW-0812">Transmembrane</keyword>
<feature type="compositionally biased region" description="Acidic residues" evidence="1">
    <location>
        <begin position="13"/>
        <end position="44"/>
    </location>
</feature>
<dbReference type="Proteomes" id="UP000828390">
    <property type="component" value="Unassembled WGS sequence"/>
</dbReference>
<evidence type="ECO:0000313" key="4">
    <source>
        <dbReference type="Proteomes" id="UP000828390"/>
    </source>
</evidence>
<keyword evidence="2" id="KW-1133">Transmembrane helix</keyword>
<organism evidence="3 4">
    <name type="scientific">Dreissena polymorpha</name>
    <name type="common">Zebra mussel</name>
    <name type="synonym">Mytilus polymorpha</name>
    <dbReference type="NCBI Taxonomy" id="45954"/>
    <lineage>
        <taxon>Eukaryota</taxon>
        <taxon>Metazoa</taxon>
        <taxon>Spiralia</taxon>
        <taxon>Lophotrochozoa</taxon>
        <taxon>Mollusca</taxon>
        <taxon>Bivalvia</taxon>
        <taxon>Autobranchia</taxon>
        <taxon>Heteroconchia</taxon>
        <taxon>Euheterodonta</taxon>
        <taxon>Imparidentia</taxon>
        <taxon>Neoheterodontei</taxon>
        <taxon>Myida</taxon>
        <taxon>Dreissenoidea</taxon>
        <taxon>Dreissenidae</taxon>
        <taxon>Dreissena</taxon>
    </lineage>
</organism>
<evidence type="ECO:0000313" key="3">
    <source>
        <dbReference type="EMBL" id="KAH3727769.1"/>
    </source>
</evidence>
<protein>
    <submittedName>
        <fullName evidence="3">Uncharacterized protein</fullName>
    </submittedName>
</protein>
<reference evidence="3" key="2">
    <citation type="submission" date="2020-11" db="EMBL/GenBank/DDBJ databases">
        <authorList>
            <person name="McCartney M.A."/>
            <person name="Auch B."/>
            <person name="Kono T."/>
            <person name="Mallez S."/>
            <person name="Becker A."/>
            <person name="Gohl D.M."/>
            <person name="Silverstein K.A.T."/>
            <person name="Koren S."/>
            <person name="Bechman K.B."/>
            <person name="Herman A."/>
            <person name="Abrahante J.E."/>
            <person name="Garbe J."/>
        </authorList>
    </citation>
    <scope>NUCLEOTIDE SEQUENCE</scope>
    <source>
        <strain evidence="3">Duluth1</strain>
        <tissue evidence="3">Whole animal</tissue>
    </source>
</reference>
<accession>A0A9D4CNB7</accession>
<sequence length="129" mass="14775">MNANNADIAAADDVNDDDDNYYGGDDDDDDDDGGDDDDDGDRDDDVMMMRMRRVMMLMMLLLLLMMMIRSRWGRVCRDRYLFEVVAPPYLSLHHVATLEDIYAVMVTDMLQKVIYRDKCSGSPNTGTRT</sequence>
<reference evidence="3" key="1">
    <citation type="journal article" date="2019" name="bioRxiv">
        <title>The Genome of the Zebra Mussel, Dreissena polymorpha: A Resource for Invasive Species Research.</title>
        <authorList>
            <person name="McCartney M.A."/>
            <person name="Auch B."/>
            <person name="Kono T."/>
            <person name="Mallez S."/>
            <person name="Zhang Y."/>
            <person name="Obille A."/>
            <person name="Becker A."/>
            <person name="Abrahante J.E."/>
            <person name="Garbe J."/>
            <person name="Badalamenti J.P."/>
            <person name="Herman A."/>
            <person name="Mangelson H."/>
            <person name="Liachko I."/>
            <person name="Sullivan S."/>
            <person name="Sone E.D."/>
            <person name="Koren S."/>
            <person name="Silverstein K.A.T."/>
            <person name="Beckman K.B."/>
            <person name="Gohl D.M."/>
        </authorList>
    </citation>
    <scope>NUCLEOTIDE SEQUENCE</scope>
    <source>
        <strain evidence="3">Duluth1</strain>
        <tissue evidence="3">Whole animal</tissue>
    </source>
</reference>
<feature type="region of interest" description="Disordered" evidence="1">
    <location>
        <begin position="1"/>
        <end position="44"/>
    </location>
</feature>
<feature type="compositionally biased region" description="Low complexity" evidence="1">
    <location>
        <begin position="1"/>
        <end position="12"/>
    </location>
</feature>
<dbReference type="AlphaFoldDB" id="A0A9D4CNB7"/>
<comment type="caution">
    <text evidence="3">The sequence shown here is derived from an EMBL/GenBank/DDBJ whole genome shotgun (WGS) entry which is preliminary data.</text>
</comment>
<feature type="transmembrane region" description="Helical" evidence="2">
    <location>
        <begin position="54"/>
        <end position="72"/>
    </location>
</feature>
<name>A0A9D4CNB7_DREPO</name>
<proteinExistence type="predicted"/>
<keyword evidence="4" id="KW-1185">Reference proteome</keyword>
<evidence type="ECO:0000256" key="1">
    <source>
        <dbReference type="SAM" id="MobiDB-lite"/>
    </source>
</evidence>
<evidence type="ECO:0000256" key="2">
    <source>
        <dbReference type="SAM" id="Phobius"/>
    </source>
</evidence>
<dbReference type="EMBL" id="JAIWYP010000012">
    <property type="protein sequence ID" value="KAH3727769.1"/>
    <property type="molecule type" value="Genomic_DNA"/>
</dbReference>
<gene>
    <name evidence="3" type="ORF">DPMN_053713</name>
</gene>
<keyword evidence="2" id="KW-0472">Membrane</keyword>